<dbReference type="GO" id="GO:0072583">
    <property type="term" value="P:clathrin-dependent endocytosis"/>
    <property type="evidence" value="ECO:0007669"/>
    <property type="project" value="TreeGrafter"/>
</dbReference>
<feature type="region of interest" description="Disordered" evidence="2">
    <location>
        <begin position="318"/>
        <end position="361"/>
    </location>
</feature>
<proteinExistence type="predicted"/>
<feature type="region of interest" description="Disordered" evidence="2">
    <location>
        <begin position="547"/>
        <end position="572"/>
    </location>
</feature>
<keyword evidence="4" id="KW-1185">Reference proteome</keyword>
<dbReference type="SUPFAM" id="SSF103657">
    <property type="entry name" value="BAR/IMD domain-like"/>
    <property type="match status" value="1"/>
</dbReference>
<feature type="domain" description="GMIP/FCHO2-like FCH" evidence="3">
    <location>
        <begin position="14"/>
        <end position="149"/>
    </location>
</feature>
<sequence length="743" mass="84027">MIIDYSAHFWGDKHIGYNVLYDHMKKGEDSVHELLTFIKERASMEDDILKCLNRQLIKASTYTTNNGSLADAWRLTKNALEFWIEIKTKLVHNLGDLSRDVFRYQEELIKIRKKAKDIETLEAINLMQTTTTCLQKAKETYLQRCAEIKNKLNKSHIEYRQYMEKYAQIRDIFEDRILKAARMFQEHDRGHILQMKKFFFQLATLLETAQNCDAKTAIEFKQNLELIDVEEIMLRFIEEKGTGTDVPKKLNWTEADELPQELDVLSAVHSHSSSSNNSSAIVVPNTTFSSITAQNPPPTTVDDLLNFDDHCISSKLFESGKSSQRKSQQKIQRFKQSASEADEEDSDSNSENAEGEQQTNIRINTTDKQQNQHQSSSISTVQHQISSWLGRQKQAASHWRLKKHSASQSSLPAAVANEMAITNEKLQSNNQFAEFSKSFGVNEGSGGGSGLSKRYQKKINAKNSINEITQTKMKRAYSQFQLEGENCDISVVEEPKIIDPLQVFGPPPPLPISEPIPPPSFDNQSPNIQSVSFIYSNEKQQNINYNISKSTDNNRWSADSSSSDDEDNSTKFQTTKIRQLQIRPLVEQQEFQKNTSLDELRSAIGQISLPRNSIIENDPWAASDAETTTSADISVQSNQMTNQVFPPLRAALTGDSQYRRCFAPSNDFGQSFSIFSTSNSIARARPRSHTPLVFGPTSTFSKSQMATTTSLNQTKGNTSQNIDSSSRQGIKTLDHPIVELPRK</sequence>
<protein>
    <submittedName>
        <fullName evidence="5">F-BAR domain-containing protein</fullName>
    </submittedName>
</protein>
<dbReference type="Gene3D" id="1.20.1270.60">
    <property type="entry name" value="Arfaptin homology (AH) domain/BAR domain"/>
    <property type="match status" value="1"/>
</dbReference>
<dbReference type="GO" id="GO:0005886">
    <property type="term" value="C:plasma membrane"/>
    <property type="evidence" value="ECO:0007669"/>
    <property type="project" value="TreeGrafter"/>
</dbReference>
<dbReference type="AlphaFoldDB" id="A0A914N8Z1"/>
<name>A0A914N8Z1_MELIC</name>
<dbReference type="GO" id="GO:0048268">
    <property type="term" value="P:clathrin coat assembly"/>
    <property type="evidence" value="ECO:0007669"/>
    <property type="project" value="TreeGrafter"/>
</dbReference>
<evidence type="ECO:0000259" key="3">
    <source>
        <dbReference type="Pfam" id="PF22699"/>
    </source>
</evidence>
<feature type="compositionally biased region" description="Pro residues" evidence="2">
    <location>
        <begin position="506"/>
        <end position="520"/>
    </location>
</feature>
<dbReference type="Proteomes" id="UP000887563">
    <property type="component" value="Unplaced"/>
</dbReference>
<dbReference type="GO" id="GO:0030136">
    <property type="term" value="C:clathrin-coated vesicle"/>
    <property type="evidence" value="ECO:0007669"/>
    <property type="project" value="TreeGrafter"/>
</dbReference>
<evidence type="ECO:0000256" key="1">
    <source>
        <dbReference type="ARBA" id="ARBA00023054"/>
    </source>
</evidence>
<dbReference type="WBParaSite" id="Minc3s03554g34185">
    <property type="protein sequence ID" value="Minc3s03554g34185"/>
    <property type="gene ID" value="Minc3s03554g34185"/>
</dbReference>
<dbReference type="PANTHER" id="PTHR23065">
    <property type="entry name" value="PROLINE-SERINE-THREONINE PHOSPHATASE INTERACTING PROTEIN 1"/>
    <property type="match status" value="1"/>
</dbReference>
<reference evidence="5" key="1">
    <citation type="submission" date="2022-11" db="UniProtKB">
        <authorList>
            <consortium name="WormBaseParasite"/>
        </authorList>
    </citation>
    <scope>IDENTIFICATION</scope>
</reference>
<dbReference type="InterPro" id="IPR054713">
    <property type="entry name" value="GMIP/FCHO2-like_FCH"/>
</dbReference>
<dbReference type="InterPro" id="IPR027267">
    <property type="entry name" value="AH/BAR_dom_sf"/>
</dbReference>
<evidence type="ECO:0000313" key="4">
    <source>
        <dbReference type="Proteomes" id="UP000887563"/>
    </source>
</evidence>
<feature type="region of interest" description="Disordered" evidence="2">
    <location>
        <begin position="506"/>
        <end position="527"/>
    </location>
</feature>
<evidence type="ECO:0000313" key="5">
    <source>
        <dbReference type="WBParaSite" id="Minc3s03554g34185"/>
    </source>
</evidence>
<dbReference type="GO" id="GO:0005905">
    <property type="term" value="C:clathrin-coated pit"/>
    <property type="evidence" value="ECO:0007669"/>
    <property type="project" value="TreeGrafter"/>
</dbReference>
<feature type="compositionally biased region" description="Low complexity" evidence="2">
    <location>
        <begin position="329"/>
        <end position="339"/>
    </location>
</feature>
<organism evidence="4 5">
    <name type="scientific">Meloidogyne incognita</name>
    <name type="common">Southern root-knot nematode worm</name>
    <name type="synonym">Oxyuris incognita</name>
    <dbReference type="NCBI Taxonomy" id="6306"/>
    <lineage>
        <taxon>Eukaryota</taxon>
        <taxon>Metazoa</taxon>
        <taxon>Ecdysozoa</taxon>
        <taxon>Nematoda</taxon>
        <taxon>Chromadorea</taxon>
        <taxon>Rhabditida</taxon>
        <taxon>Tylenchina</taxon>
        <taxon>Tylenchomorpha</taxon>
        <taxon>Tylenchoidea</taxon>
        <taxon>Meloidogynidae</taxon>
        <taxon>Meloidogyninae</taxon>
        <taxon>Meloidogyne</taxon>
        <taxon>Meloidogyne incognita group</taxon>
    </lineage>
</organism>
<evidence type="ECO:0000256" key="2">
    <source>
        <dbReference type="SAM" id="MobiDB-lite"/>
    </source>
</evidence>
<accession>A0A914N8Z1</accession>
<dbReference type="PANTHER" id="PTHR23065:SF15">
    <property type="entry name" value="AT02057P"/>
    <property type="match status" value="1"/>
</dbReference>
<keyword evidence="1" id="KW-0175">Coiled coil</keyword>
<dbReference type="Pfam" id="PF22699">
    <property type="entry name" value="GMIP-like_FCH"/>
    <property type="match status" value="1"/>
</dbReference>